<dbReference type="PANTHER" id="PTHR21503">
    <property type="entry name" value="F-BOX-CONTAINING HYPOTHETICAL PROTEIN C.ELEGANS"/>
    <property type="match status" value="1"/>
</dbReference>
<dbReference type="AlphaFoldDB" id="A0A6A5HMG1"/>
<dbReference type="EMBL" id="WUAV01000001">
    <property type="protein sequence ID" value="KAF1768789.1"/>
    <property type="molecule type" value="Genomic_DNA"/>
</dbReference>
<evidence type="ECO:0000259" key="1">
    <source>
        <dbReference type="Pfam" id="PF07735"/>
    </source>
</evidence>
<accession>A0A6A5HMG1</accession>
<gene>
    <name evidence="2" type="ORF">GCK72_000602</name>
</gene>
<protein>
    <recommendedName>
        <fullName evidence="1">Sdz-33 F-box domain-containing protein</fullName>
    </recommendedName>
</protein>
<dbReference type="InterPro" id="IPR012885">
    <property type="entry name" value="F-box_Sdz-33"/>
</dbReference>
<reference evidence="2 3" key="1">
    <citation type="submission" date="2019-12" db="EMBL/GenBank/DDBJ databases">
        <title>Chromosome-level assembly of the Caenorhabditis remanei genome.</title>
        <authorList>
            <person name="Teterina A.A."/>
            <person name="Willis J.H."/>
            <person name="Phillips P.C."/>
        </authorList>
    </citation>
    <scope>NUCLEOTIDE SEQUENCE [LARGE SCALE GENOMIC DNA]</scope>
    <source>
        <strain evidence="2 3">PX506</strain>
        <tissue evidence="2">Whole organism</tissue>
    </source>
</reference>
<dbReference type="Pfam" id="PF07735">
    <property type="entry name" value="FBA_2"/>
    <property type="match status" value="1"/>
</dbReference>
<feature type="domain" description="Sdz-33 F-box" evidence="1">
    <location>
        <begin position="359"/>
        <end position="409"/>
    </location>
</feature>
<evidence type="ECO:0000313" key="2">
    <source>
        <dbReference type="EMBL" id="KAF1768789.1"/>
    </source>
</evidence>
<dbReference type="PANTHER" id="PTHR21503:SF8">
    <property type="entry name" value="F-BOX ASSOCIATED DOMAIN-CONTAINING PROTEIN-RELATED"/>
    <property type="match status" value="1"/>
</dbReference>
<sequence>MMSEVPEKVMDKARFISEFDAKPWDPAKREKRSIYEKEITDVQDITSDLSEGFDLERDDGLLATILVVFQLRITGYRHLSIPFETAPRWARCKGSRFVGTIDGVKHYFRCIEGMTGTVLFSNIPKSYFKITNYILDLVRASLCFLELDLNVIDDMKGFITEPCMKSVSVIEILSETVTAEKLSILFNNIENAVKTVHIHSKVEGQVSTTPVFQLQILTGGRHLSIPFETAPRPARCMGRRFPGAIDGVKHYFRCIEFLEGSILYSDIPHSGFKITNYMLDLVRASLSFLELDLNVINDLKGFITEPCMKSVSGIEIVSETVTSEKLSVFFNNIENPVKNIHIHSKVEGRVSTSLNIFQSDYLVFYESSWITREHLLGFNGKILCIINPTFNIELIIEFIRQWKNGNNTQFVALKMSEVPQEVMNIDRFIFEFDAKPWDPTKREKCYIYEKEITDKQNIVADLSDGFDFERDDGLLATIRIRPSGRFQFFVWHKRFTATK</sequence>
<evidence type="ECO:0000313" key="3">
    <source>
        <dbReference type="Proteomes" id="UP000483820"/>
    </source>
</evidence>
<dbReference type="KEGG" id="crq:GCK72_000602"/>
<organism evidence="2 3">
    <name type="scientific">Caenorhabditis remanei</name>
    <name type="common">Caenorhabditis vulgaris</name>
    <dbReference type="NCBI Taxonomy" id="31234"/>
    <lineage>
        <taxon>Eukaryota</taxon>
        <taxon>Metazoa</taxon>
        <taxon>Ecdysozoa</taxon>
        <taxon>Nematoda</taxon>
        <taxon>Chromadorea</taxon>
        <taxon>Rhabditida</taxon>
        <taxon>Rhabditina</taxon>
        <taxon>Rhabditomorpha</taxon>
        <taxon>Rhabditoidea</taxon>
        <taxon>Rhabditidae</taxon>
        <taxon>Peloderinae</taxon>
        <taxon>Caenorhabditis</taxon>
    </lineage>
</organism>
<comment type="caution">
    <text evidence="2">The sequence shown here is derived from an EMBL/GenBank/DDBJ whole genome shotgun (WGS) entry which is preliminary data.</text>
</comment>
<name>A0A6A5HMG1_CAERE</name>
<proteinExistence type="predicted"/>
<dbReference type="Proteomes" id="UP000483820">
    <property type="component" value="Chromosome I"/>
</dbReference>
<dbReference type="RefSeq" id="XP_003109294.2">
    <property type="nucleotide sequence ID" value="XM_003109246.2"/>
</dbReference>
<dbReference type="CTD" id="9821059"/>
<dbReference type="GeneID" id="9821059"/>